<keyword evidence="6 9" id="KW-1133">Transmembrane helix</keyword>
<dbReference type="OrthoDB" id="9797534at2"/>
<evidence type="ECO:0000256" key="1">
    <source>
        <dbReference type="ARBA" id="ARBA00004429"/>
    </source>
</evidence>
<protein>
    <recommendedName>
        <fullName evidence="9">TRAP transporter small permease protein</fullName>
    </recommendedName>
</protein>
<keyword evidence="12" id="KW-1185">Reference proteome</keyword>
<keyword evidence="5 9" id="KW-0812">Transmembrane</keyword>
<comment type="subcellular location">
    <subcellularLocation>
        <location evidence="1 9">Cell inner membrane</location>
        <topology evidence="1 9">Multi-pass membrane protein</topology>
    </subcellularLocation>
</comment>
<evidence type="ECO:0000259" key="10">
    <source>
        <dbReference type="Pfam" id="PF04290"/>
    </source>
</evidence>
<reference evidence="11 12" key="1">
    <citation type="submission" date="2019-03" db="EMBL/GenBank/DDBJ databases">
        <title>Genomic Encyclopedia of Type Strains, Phase IV (KMG-IV): sequencing the most valuable type-strain genomes for metagenomic binning, comparative biology and taxonomic classification.</title>
        <authorList>
            <person name="Goeker M."/>
        </authorList>
    </citation>
    <scope>NUCLEOTIDE SEQUENCE [LARGE SCALE GENOMIC DNA]</scope>
    <source>
        <strain evidence="11 12">DSM 101688</strain>
    </source>
</reference>
<feature type="transmembrane region" description="Helical" evidence="9">
    <location>
        <begin position="12"/>
        <end position="32"/>
    </location>
</feature>
<dbReference type="GO" id="GO:0015740">
    <property type="term" value="P:C4-dicarboxylate transport"/>
    <property type="evidence" value="ECO:0007669"/>
    <property type="project" value="TreeGrafter"/>
</dbReference>
<feature type="transmembrane region" description="Helical" evidence="9">
    <location>
        <begin position="100"/>
        <end position="125"/>
    </location>
</feature>
<evidence type="ECO:0000256" key="8">
    <source>
        <dbReference type="ARBA" id="ARBA00038436"/>
    </source>
</evidence>
<dbReference type="Proteomes" id="UP000295304">
    <property type="component" value="Unassembled WGS sequence"/>
</dbReference>
<dbReference type="PANTHER" id="PTHR35011:SF10">
    <property type="entry name" value="TRAP TRANSPORTER SMALL PERMEASE PROTEIN"/>
    <property type="match status" value="1"/>
</dbReference>
<evidence type="ECO:0000256" key="6">
    <source>
        <dbReference type="ARBA" id="ARBA00022989"/>
    </source>
</evidence>
<accession>A0A4R3JC40</accession>
<feature type="domain" description="Tripartite ATP-independent periplasmic transporters DctQ component" evidence="10">
    <location>
        <begin position="55"/>
        <end position="166"/>
    </location>
</feature>
<gene>
    <name evidence="11" type="ORF">EDD55_1044</name>
</gene>
<evidence type="ECO:0000313" key="12">
    <source>
        <dbReference type="Proteomes" id="UP000295304"/>
    </source>
</evidence>
<evidence type="ECO:0000256" key="9">
    <source>
        <dbReference type="RuleBase" id="RU369079"/>
    </source>
</evidence>
<evidence type="ECO:0000256" key="7">
    <source>
        <dbReference type="ARBA" id="ARBA00023136"/>
    </source>
</evidence>
<feature type="transmembrane region" description="Helical" evidence="9">
    <location>
        <begin position="145"/>
        <end position="165"/>
    </location>
</feature>
<comment type="caution">
    <text evidence="11">The sequence shown here is derived from an EMBL/GenBank/DDBJ whole genome shotgun (WGS) entry which is preliminary data.</text>
</comment>
<comment type="similarity">
    <text evidence="8 9">Belongs to the TRAP transporter small permease family.</text>
</comment>
<dbReference type="AlphaFoldDB" id="A0A4R3JC40"/>
<dbReference type="RefSeq" id="WP_132938668.1">
    <property type="nucleotide sequence ID" value="NZ_CP119676.1"/>
</dbReference>
<evidence type="ECO:0000256" key="5">
    <source>
        <dbReference type="ARBA" id="ARBA00022692"/>
    </source>
</evidence>
<evidence type="ECO:0000256" key="3">
    <source>
        <dbReference type="ARBA" id="ARBA00022475"/>
    </source>
</evidence>
<proteinExistence type="inferred from homology"/>
<sequence>MRRFLDRLYRACGWIAAAFIAAICLLVSAQVLLNSIDRVSTLLTGSAIGLTIPSYADITGFFLAGASFFALAFTLNEGGHIRVSLVVHQVPPRFRRAFEIWAALAGGAAALYFTWYSSVLCYQSYLYGDVSSGMVAVPLWLPQSVMPLGLGVLSIALLDALVTLLKGALPAYAHPAQAIDTDEGALARSVLDGE</sequence>
<dbReference type="PANTHER" id="PTHR35011">
    <property type="entry name" value="2,3-DIKETO-L-GULONATE TRAP TRANSPORTER SMALL PERMEASE PROTEIN YIAM"/>
    <property type="match status" value="1"/>
</dbReference>
<dbReference type="GO" id="GO:0022857">
    <property type="term" value="F:transmembrane transporter activity"/>
    <property type="evidence" value="ECO:0007669"/>
    <property type="project" value="UniProtKB-UniRule"/>
</dbReference>
<evidence type="ECO:0000313" key="11">
    <source>
        <dbReference type="EMBL" id="TCS62915.1"/>
    </source>
</evidence>
<feature type="transmembrane region" description="Helical" evidence="9">
    <location>
        <begin position="52"/>
        <end position="75"/>
    </location>
</feature>
<organism evidence="11 12">
    <name type="scientific">Varunaivibrio sulfuroxidans</name>
    <dbReference type="NCBI Taxonomy" id="1773489"/>
    <lineage>
        <taxon>Bacteria</taxon>
        <taxon>Pseudomonadati</taxon>
        <taxon>Pseudomonadota</taxon>
        <taxon>Alphaproteobacteria</taxon>
        <taxon>Rhodospirillales</taxon>
        <taxon>Magnetovibrionaceae</taxon>
        <taxon>Varunaivibrio</taxon>
    </lineage>
</organism>
<keyword evidence="2 9" id="KW-0813">Transport</keyword>
<keyword evidence="7 9" id="KW-0472">Membrane</keyword>
<evidence type="ECO:0000256" key="4">
    <source>
        <dbReference type="ARBA" id="ARBA00022519"/>
    </source>
</evidence>
<dbReference type="GO" id="GO:0005886">
    <property type="term" value="C:plasma membrane"/>
    <property type="evidence" value="ECO:0007669"/>
    <property type="project" value="UniProtKB-SubCell"/>
</dbReference>
<dbReference type="Pfam" id="PF04290">
    <property type="entry name" value="DctQ"/>
    <property type="match status" value="1"/>
</dbReference>
<evidence type="ECO:0000256" key="2">
    <source>
        <dbReference type="ARBA" id="ARBA00022448"/>
    </source>
</evidence>
<keyword evidence="3" id="KW-1003">Cell membrane</keyword>
<dbReference type="EMBL" id="SLZW01000004">
    <property type="protein sequence ID" value="TCS62915.1"/>
    <property type="molecule type" value="Genomic_DNA"/>
</dbReference>
<dbReference type="InterPro" id="IPR055348">
    <property type="entry name" value="DctQ"/>
</dbReference>
<comment type="subunit">
    <text evidence="9">The complex comprises the extracytoplasmic solute receptor protein and the two transmembrane proteins.</text>
</comment>
<comment type="function">
    <text evidence="9">Part of the tripartite ATP-independent periplasmic (TRAP) transport system.</text>
</comment>
<keyword evidence="4 9" id="KW-0997">Cell inner membrane</keyword>
<name>A0A4R3JC40_9PROT</name>
<dbReference type="InterPro" id="IPR007387">
    <property type="entry name" value="TRAP_DctQ"/>
</dbReference>